<feature type="coiled-coil region" evidence="1">
    <location>
        <begin position="411"/>
        <end position="466"/>
    </location>
</feature>
<evidence type="ECO:0000313" key="2">
    <source>
        <dbReference type="EMBL" id="VFJ62266.1"/>
    </source>
</evidence>
<dbReference type="SUPFAM" id="SSF53335">
    <property type="entry name" value="S-adenosyl-L-methionine-dependent methyltransferases"/>
    <property type="match status" value="1"/>
</dbReference>
<gene>
    <name evidence="2" type="ORF">BECKDK2373C_GA0170839_109513</name>
</gene>
<name>A0A450T6D3_9GAMM</name>
<organism evidence="2">
    <name type="scientific">Candidatus Kentrum sp. DK</name>
    <dbReference type="NCBI Taxonomy" id="2126562"/>
    <lineage>
        <taxon>Bacteria</taxon>
        <taxon>Pseudomonadati</taxon>
        <taxon>Pseudomonadota</taxon>
        <taxon>Gammaproteobacteria</taxon>
        <taxon>Candidatus Kentrum</taxon>
    </lineage>
</organism>
<sequence>MCKFEANSGLFNEDLRKFWPISAFPQQNHPKSDRLLDTLLRNKASLNLSDQVIHSVTSSQNQSHHGAADRIKRQLSYRLGATLIERAGSFKGWLGMPWALRRQVREFRLENKARRDGDPPPMVSYVDAREAERCKQHLSYRLGVAMLANAHFPLGWLRMPWALGREARRFRRSTRFSYWLSYLSDLMPPASVVVVGAGSGSRIAQLAAWGVSTAHFIEADEDRFHRLRAKLRSKPHGRDNWQAHQALLWHKATDVTFHHANNAAESGVLPPETLLPPGHKLKTSRRTQRQATTLDTLLGDIGQRSSPNWLVVDCLPAAPIIRGANNYLDTCDVLIARVVLDAPRLPGAEATKTETDSLLHAHGFRCVAVRKERQPTIGSALYLRNWQVIARKLAIEKEKQTKLSTERLEQLAEANKAREEQTKLAAEHLERLQKTEQEHTELQYRQQLLNEELAKAEAQIELIKDLLLRETEL</sequence>
<accession>A0A450T6D3</accession>
<dbReference type="InterPro" id="IPR029063">
    <property type="entry name" value="SAM-dependent_MTases_sf"/>
</dbReference>
<evidence type="ECO:0008006" key="3">
    <source>
        <dbReference type="Google" id="ProtNLM"/>
    </source>
</evidence>
<dbReference type="Gene3D" id="3.40.50.150">
    <property type="entry name" value="Vaccinia Virus protein VP39"/>
    <property type="match status" value="1"/>
</dbReference>
<dbReference type="EMBL" id="CAADEY010000095">
    <property type="protein sequence ID" value="VFJ62266.1"/>
    <property type="molecule type" value="Genomic_DNA"/>
</dbReference>
<dbReference type="AlphaFoldDB" id="A0A450T6D3"/>
<reference evidence="2" key="1">
    <citation type="submission" date="2019-02" db="EMBL/GenBank/DDBJ databases">
        <authorList>
            <person name="Gruber-Vodicka R. H."/>
            <person name="Seah K. B. B."/>
        </authorList>
    </citation>
    <scope>NUCLEOTIDE SEQUENCE</scope>
    <source>
        <strain evidence="2">BECK_DK161</strain>
    </source>
</reference>
<keyword evidence="1" id="KW-0175">Coiled coil</keyword>
<evidence type="ECO:0000256" key="1">
    <source>
        <dbReference type="SAM" id="Coils"/>
    </source>
</evidence>
<proteinExistence type="predicted"/>
<protein>
    <recommendedName>
        <fullName evidence="3">Methyltransferase domain-containing protein</fullName>
    </recommendedName>
</protein>